<sequence>MALKNETSLRKESNDWKRRVADKKVFWKTVKKVQVDGIERLVIPFNLKEEFTAKLPDSSKISYSNASYIIATKTNSGYNFEVMTKLPDIEYLTATKFERYSGLLIFESLVGEFIRGYKVTRDNKVTEITLSEGDSKSRITTEMCTYVDWYSCTNQVCSYMHTDVVCEGGQVPTFDFGTNTGYGTIGEDISSGIGSLPPAGGEGGTPLPYVGKLCPPTNWTTTGAAKSSNVTGLGLTAINFSTEQIINVDFFTSCVTIPTHGRTNEQIGIMFAYAYNNARQRIEIALNNGTIEYQHNQIRARLISYITEGLRSFDQGASFVPSGGCQNTVTNTGNYYCLNSTRNKREEQMNLFGNYFLG</sequence>
<protein>
    <submittedName>
        <fullName evidence="1">Uncharacterized protein</fullName>
    </submittedName>
</protein>
<proteinExistence type="predicted"/>
<dbReference type="Proteomes" id="UP000304900">
    <property type="component" value="Unassembled WGS sequence"/>
</dbReference>
<comment type="caution">
    <text evidence="1">The sequence shown here is derived from an EMBL/GenBank/DDBJ whole genome shotgun (WGS) entry which is preliminary data.</text>
</comment>
<dbReference type="EMBL" id="SZVO01000002">
    <property type="protein sequence ID" value="TKT93517.1"/>
    <property type="molecule type" value="Genomic_DNA"/>
</dbReference>
<dbReference type="AlphaFoldDB" id="A0A4U6DB10"/>
<dbReference type="RefSeq" id="WP_137339192.1">
    <property type="nucleotide sequence ID" value="NZ_BSQH01000017.1"/>
</dbReference>
<reference evidence="1 2" key="1">
    <citation type="submission" date="2019-05" db="EMBL/GenBank/DDBJ databases">
        <title>Dyadobacter AR-3-8 sp. nov., isolated from arctic soil.</title>
        <authorList>
            <person name="Chaudhary D.K."/>
        </authorList>
    </citation>
    <scope>NUCLEOTIDE SEQUENCE [LARGE SCALE GENOMIC DNA]</scope>
    <source>
        <strain evidence="1 2">AR-3-8</strain>
    </source>
</reference>
<organism evidence="1 2">
    <name type="scientific">Dyadobacter frigoris</name>
    <dbReference type="NCBI Taxonomy" id="2576211"/>
    <lineage>
        <taxon>Bacteria</taxon>
        <taxon>Pseudomonadati</taxon>
        <taxon>Bacteroidota</taxon>
        <taxon>Cytophagia</taxon>
        <taxon>Cytophagales</taxon>
        <taxon>Spirosomataceae</taxon>
        <taxon>Dyadobacter</taxon>
    </lineage>
</organism>
<evidence type="ECO:0000313" key="2">
    <source>
        <dbReference type="Proteomes" id="UP000304900"/>
    </source>
</evidence>
<keyword evidence="2" id="KW-1185">Reference proteome</keyword>
<accession>A0A4U6DB10</accession>
<name>A0A4U6DB10_9BACT</name>
<dbReference type="OrthoDB" id="966121at2"/>
<evidence type="ECO:0000313" key="1">
    <source>
        <dbReference type="EMBL" id="TKT93517.1"/>
    </source>
</evidence>
<gene>
    <name evidence="1" type="ORF">FDK13_06645</name>
</gene>